<dbReference type="PANTHER" id="PTHR48079">
    <property type="entry name" value="PROTEIN YEEZ"/>
    <property type="match status" value="1"/>
</dbReference>
<gene>
    <name evidence="2" type="ORF">I2I01_12790</name>
</gene>
<name>A0A931BEP8_9BACT</name>
<protein>
    <submittedName>
        <fullName evidence="2">NAD-dependent epimerase/dehydratase family protein</fullName>
    </submittedName>
</protein>
<evidence type="ECO:0000313" key="2">
    <source>
        <dbReference type="EMBL" id="MBF9142520.1"/>
    </source>
</evidence>
<evidence type="ECO:0000313" key="3">
    <source>
        <dbReference type="Proteomes" id="UP000645610"/>
    </source>
</evidence>
<dbReference type="AlphaFoldDB" id="A0A931BEP8"/>
<dbReference type="SUPFAM" id="SSF51735">
    <property type="entry name" value="NAD(P)-binding Rossmann-fold domains"/>
    <property type="match status" value="1"/>
</dbReference>
<comment type="caution">
    <text evidence="2">The sequence shown here is derived from an EMBL/GenBank/DDBJ whole genome shotgun (WGS) entry which is preliminary data.</text>
</comment>
<dbReference type="Gene3D" id="3.40.50.720">
    <property type="entry name" value="NAD(P)-binding Rossmann-like Domain"/>
    <property type="match status" value="1"/>
</dbReference>
<dbReference type="EMBL" id="JADQDP010000003">
    <property type="protein sequence ID" value="MBF9142520.1"/>
    <property type="molecule type" value="Genomic_DNA"/>
</dbReference>
<dbReference type="GO" id="GO:0004029">
    <property type="term" value="F:aldehyde dehydrogenase (NAD+) activity"/>
    <property type="evidence" value="ECO:0007669"/>
    <property type="project" value="TreeGrafter"/>
</dbReference>
<keyword evidence="3" id="KW-1185">Reference proteome</keyword>
<accession>A0A931BEP8</accession>
<evidence type="ECO:0000259" key="1">
    <source>
        <dbReference type="Pfam" id="PF01370"/>
    </source>
</evidence>
<feature type="domain" description="NAD-dependent epimerase/dehydratase" evidence="1">
    <location>
        <begin position="5"/>
        <end position="234"/>
    </location>
</feature>
<dbReference type="PANTHER" id="PTHR48079:SF6">
    <property type="entry name" value="NAD(P)-BINDING DOMAIN-CONTAINING PROTEIN-RELATED"/>
    <property type="match status" value="1"/>
</dbReference>
<dbReference type="InterPro" id="IPR036291">
    <property type="entry name" value="NAD(P)-bd_dom_sf"/>
</dbReference>
<dbReference type="GO" id="GO:0005737">
    <property type="term" value="C:cytoplasm"/>
    <property type="evidence" value="ECO:0007669"/>
    <property type="project" value="TreeGrafter"/>
</dbReference>
<dbReference type="InterPro" id="IPR051783">
    <property type="entry name" value="NAD(P)-dependent_oxidoreduct"/>
</dbReference>
<dbReference type="InterPro" id="IPR001509">
    <property type="entry name" value="Epimerase_deHydtase"/>
</dbReference>
<reference evidence="2 3" key="1">
    <citation type="submission" date="2020-11" db="EMBL/GenBank/DDBJ databases">
        <authorList>
            <person name="Kim M.K."/>
        </authorList>
    </citation>
    <scope>NUCLEOTIDE SEQUENCE [LARGE SCALE GENOMIC DNA]</scope>
    <source>
        <strain evidence="2 3">BT439</strain>
    </source>
</reference>
<dbReference type="Proteomes" id="UP000645610">
    <property type="component" value="Unassembled WGS sequence"/>
</dbReference>
<organism evidence="2 3">
    <name type="scientific">Hymenobacter properus</name>
    <dbReference type="NCBI Taxonomy" id="2791026"/>
    <lineage>
        <taxon>Bacteria</taxon>
        <taxon>Pseudomonadati</taxon>
        <taxon>Bacteroidota</taxon>
        <taxon>Cytophagia</taxon>
        <taxon>Cytophagales</taxon>
        <taxon>Hymenobacteraceae</taxon>
        <taxon>Hymenobacter</taxon>
    </lineage>
</organism>
<dbReference type="Pfam" id="PF01370">
    <property type="entry name" value="Epimerase"/>
    <property type="match status" value="1"/>
</dbReference>
<sequence>MPGRVLVTGANGFLGRHLVQELVQRGYPVRAMLRPGTAPPFPAAWGVEYCEEDLARPVNISHLSSLAEGCDAIIHAAALAQVNPARNPEVVLANIGGTENALRMARKAGVSRFVYVGTANVFGFGTQQNPGDEARPYAGRHYGLDYMDSKVAATELVLRAIREENLPAVLVHPTFMLGPGDAKPTSNALLLELYHGRLPGYPPGGKNYVHVRDVAVATVNALTMGRVGESYILGNENLSYREAFQLIANCLGVAPPRWPVPSGLAAIYGQLCDVKSWLTGRPAQLNAAMAAVANDGHYFTAQKARTELALPHTPITQAVAESFAWFKAHRYV</sequence>
<dbReference type="RefSeq" id="WP_196286876.1">
    <property type="nucleotide sequence ID" value="NZ_JADQDP010000003.1"/>
</dbReference>
<proteinExistence type="predicted"/>